<dbReference type="Proteomes" id="UP000230790">
    <property type="component" value="Unassembled WGS sequence"/>
</dbReference>
<evidence type="ECO:0000256" key="2">
    <source>
        <dbReference type="SAM" id="Phobius"/>
    </source>
</evidence>
<organism evidence="3 4">
    <name type="scientific">Candidatus Thermofonsia Clade 3 bacterium</name>
    <dbReference type="NCBI Taxonomy" id="2364212"/>
    <lineage>
        <taxon>Bacteria</taxon>
        <taxon>Bacillati</taxon>
        <taxon>Chloroflexota</taxon>
        <taxon>Candidatus Thermofontia</taxon>
        <taxon>Candidatus Thermofonsia Clade 3</taxon>
    </lineage>
</organism>
<protein>
    <recommendedName>
        <fullName evidence="5">YvcK family protein</fullName>
    </recommendedName>
</protein>
<proteinExistence type="predicted"/>
<comment type="caution">
    <text evidence="3">The sequence shown here is derived from an EMBL/GenBank/DDBJ whole genome shotgun (WGS) entry which is preliminary data.</text>
</comment>
<sequence>MFARTSHTLRAIQKWLWMLRPGGGVKRWVFATLTGLFLTSLGLALLLLALIAESPLHHLLLDFLPDWLRALLLVLIGALIGGVGAWRLRTLFERNVWPELHTPEGQAMLRAFIKRQQRRQGPRVVAIGGGTGMPQLLRGLREYTDNITAIVTVADDGGSSGRLRRQTG</sequence>
<evidence type="ECO:0000313" key="3">
    <source>
        <dbReference type="EMBL" id="PJF45858.1"/>
    </source>
</evidence>
<reference evidence="3 4" key="1">
    <citation type="submission" date="2017-11" db="EMBL/GenBank/DDBJ databases">
        <title>Evolution of Phototrophy in the Chloroflexi Phylum Driven by Horizontal Gene Transfer.</title>
        <authorList>
            <person name="Ward L.M."/>
            <person name="Hemp J."/>
            <person name="Shih P.M."/>
            <person name="Mcglynn S.E."/>
            <person name="Fischer W."/>
        </authorList>
    </citation>
    <scope>NUCLEOTIDE SEQUENCE [LARGE SCALE GENOMIC DNA]</scope>
    <source>
        <strain evidence="3">JP3_7</strain>
    </source>
</reference>
<feature type="transmembrane region" description="Helical" evidence="2">
    <location>
        <begin position="28"/>
        <end position="52"/>
    </location>
</feature>
<evidence type="ECO:0000313" key="4">
    <source>
        <dbReference type="Proteomes" id="UP000230790"/>
    </source>
</evidence>
<keyword evidence="1" id="KW-0963">Cytoplasm</keyword>
<dbReference type="InterPro" id="IPR002882">
    <property type="entry name" value="CofD"/>
</dbReference>
<keyword evidence="2" id="KW-0812">Transmembrane</keyword>
<accession>A0A2M8Q7R9</accession>
<dbReference type="EMBL" id="PGTN01000692">
    <property type="protein sequence ID" value="PJF45858.1"/>
    <property type="molecule type" value="Genomic_DNA"/>
</dbReference>
<evidence type="ECO:0000256" key="1">
    <source>
        <dbReference type="ARBA" id="ARBA00022490"/>
    </source>
</evidence>
<name>A0A2M8Q7R9_9CHLR</name>
<dbReference type="PANTHER" id="PTHR30135">
    <property type="entry name" value="UNCHARACTERIZED PROTEIN YVCK-RELATED"/>
    <property type="match status" value="1"/>
</dbReference>
<dbReference type="PANTHER" id="PTHR30135:SF3">
    <property type="entry name" value="GLUCONEOGENESIS FACTOR-RELATED"/>
    <property type="match status" value="1"/>
</dbReference>
<feature type="non-terminal residue" evidence="3">
    <location>
        <position position="168"/>
    </location>
</feature>
<dbReference type="InterPro" id="IPR038136">
    <property type="entry name" value="CofD-like_dom_sf"/>
</dbReference>
<dbReference type="Gene3D" id="3.40.50.10680">
    <property type="entry name" value="CofD-like domains"/>
    <property type="match status" value="1"/>
</dbReference>
<dbReference type="AlphaFoldDB" id="A0A2M8Q7R9"/>
<gene>
    <name evidence="3" type="ORF">CUN48_16755</name>
</gene>
<dbReference type="Pfam" id="PF01933">
    <property type="entry name" value="CofD"/>
    <property type="match status" value="1"/>
</dbReference>
<dbReference type="SUPFAM" id="SSF142338">
    <property type="entry name" value="CofD-like"/>
    <property type="match status" value="1"/>
</dbReference>
<keyword evidence="2" id="KW-1133">Transmembrane helix</keyword>
<dbReference type="InterPro" id="IPR010119">
    <property type="entry name" value="Gluconeogen_factor"/>
</dbReference>
<dbReference type="GO" id="GO:0043743">
    <property type="term" value="F:LPPG:FO 2-phospho-L-lactate transferase activity"/>
    <property type="evidence" value="ECO:0007669"/>
    <property type="project" value="InterPro"/>
</dbReference>
<evidence type="ECO:0008006" key="5">
    <source>
        <dbReference type="Google" id="ProtNLM"/>
    </source>
</evidence>
<keyword evidence="2" id="KW-0472">Membrane</keyword>
<feature type="transmembrane region" description="Helical" evidence="2">
    <location>
        <begin position="67"/>
        <end position="86"/>
    </location>
</feature>